<accession>A0AAV4EK16</accession>
<evidence type="ECO:0000256" key="1">
    <source>
        <dbReference type="SAM" id="Phobius"/>
    </source>
</evidence>
<name>A0AAV4EK16_9GAST</name>
<dbReference type="Proteomes" id="UP000762676">
    <property type="component" value="Unassembled WGS sequence"/>
</dbReference>
<sequence>MCDERHVVTLDAKQVGGVTWRNPLIKHGENKCRTGQHVIVGAAVATTAAAAAAVVVVVVVVVVPVVW</sequence>
<organism evidence="2 3">
    <name type="scientific">Elysia marginata</name>
    <dbReference type="NCBI Taxonomy" id="1093978"/>
    <lineage>
        <taxon>Eukaryota</taxon>
        <taxon>Metazoa</taxon>
        <taxon>Spiralia</taxon>
        <taxon>Lophotrochozoa</taxon>
        <taxon>Mollusca</taxon>
        <taxon>Gastropoda</taxon>
        <taxon>Heterobranchia</taxon>
        <taxon>Euthyneura</taxon>
        <taxon>Panpulmonata</taxon>
        <taxon>Sacoglossa</taxon>
        <taxon>Placobranchoidea</taxon>
        <taxon>Plakobranchidae</taxon>
        <taxon>Elysia</taxon>
    </lineage>
</organism>
<comment type="caution">
    <text evidence="2">The sequence shown here is derived from an EMBL/GenBank/DDBJ whole genome shotgun (WGS) entry which is preliminary data.</text>
</comment>
<keyword evidence="1" id="KW-0812">Transmembrane</keyword>
<keyword evidence="1" id="KW-0472">Membrane</keyword>
<proteinExistence type="predicted"/>
<evidence type="ECO:0000313" key="3">
    <source>
        <dbReference type="Proteomes" id="UP000762676"/>
    </source>
</evidence>
<protein>
    <submittedName>
        <fullName evidence="2">Uncharacterized protein</fullName>
    </submittedName>
</protein>
<keyword evidence="1" id="KW-1133">Transmembrane helix</keyword>
<dbReference type="AlphaFoldDB" id="A0AAV4EK16"/>
<gene>
    <name evidence="2" type="ORF">ElyMa_000089000</name>
</gene>
<keyword evidence="3" id="KW-1185">Reference proteome</keyword>
<dbReference type="EMBL" id="BMAT01000154">
    <property type="protein sequence ID" value="GFR60813.1"/>
    <property type="molecule type" value="Genomic_DNA"/>
</dbReference>
<evidence type="ECO:0000313" key="2">
    <source>
        <dbReference type="EMBL" id="GFR60813.1"/>
    </source>
</evidence>
<feature type="transmembrane region" description="Helical" evidence="1">
    <location>
        <begin position="38"/>
        <end position="66"/>
    </location>
</feature>
<reference evidence="2 3" key="1">
    <citation type="journal article" date="2021" name="Elife">
        <title>Chloroplast acquisition without the gene transfer in kleptoplastic sea slugs, Plakobranchus ocellatus.</title>
        <authorList>
            <person name="Maeda T."/>
            <person name="Takahashi S."/>
            <person name="Yoshida T."/>
            <person name="Shimamura S."/>
            <person name="Takaki Y."/>
            <person name="Nagai Y."/>
            <person name="Toyoda A."/>
            <person name="Suzuki Y."/>
            <person name="Arimoto A."/>
            <person name="Ishii H."/>
            <person name="Satoh N."/>
            <person name="Nishiyama T."/>
            <person name="Hasebe M."/>
            <person name="Maruyama T."/>
            <person name="Minagawa J."/>
            <person name="Obokata J."/>
            <person name="Shigenobu S."/>
        </authorList>
    </citation>
    <scope>NUCLEOTIDE SEQUENCE [LARGE SCALE GENOMIC DNA]</scope>
</reference>